<dbReference type="GO" id="GO:0070847">
    <property type="term" value="C:core mediator complex"/>
    <property type="evidence" value="ECO:0007669"/>
    <property type="project" value="TreeGrafter"/>
</dbReference>
<comment type="subcellular location">
    <subcellularLocation>
        <location evidence="1 6">Nucleus</location>
    </subcellularLocation>
</comment>
<dbReference type="InterPro" id="IPR009244">
    <property type="entry name" value="Mediatior_Med7"/>
</dbReference>
<comment type="similarity">
    <text evidence="2 6">Belongs to the Mediator complex subunit 7 family.</text>
</comment>
<dbReference type="Pfam" id="PF05983">
    <property type="entry name" value="Med7"/>
    <property type="match status" value="1"/>
</dbReference>
<keyword evidence="6" id="KW-0010">Activator</keyword>
<keyword evidence="4 6" id="KW-0804">Transcription</keyword>
<evidence type="ECO:0000256" key="2">
    <source>
        <dbReference type="ARBA" id="ARBA00009994"/>
    </source>
</evidence>
<proteinExistence type="inferred from homology"/>
<dbReference type="EMBL" id="OX597826">
    <property type="protein sequence ID" value="CAI9732049.1"/>
    <property type="molecule type" value="Genomic_DNA"/>
</dbReference>
<evidence type="ECO:0000256" key="3">
    <source>
        <dbReference type="ARBA" id="ARBA00023015"/>
    </source>
</evidence>
<dbReference type="Proteomes" id="UP001162480">
    <property type="component" value="Chromosome 13"/>
</dbReference>
<dbReference type="PANTHER" id="PTHR21428:SF11">
    <property type="entry name" value="MEDIATOR OF RNA POLYMERASE II TRANSCRIPTION SUBUNIT 7"/>
    <property type="match status" value="1"/>
</dbReference>
<dbReference type="GO" id="GO:0016592">
    <property type="term" value="C:mediator complex"/>
    <property type="evidence" value="ECO:0007669"/>
    <property type="project" value="InterPro"/>
</dbReference>
<dbReference type="SUPFAM" id="SSF140718">
    <property type="entry name" value="Mediator hinge subcomplex-like"/>
    <property type="match status" value="1"/>
</dbReference>
<dbReference type="Gene3D" id="6.10.140.200">
    <property type="match status" value="1"/>
</dbReference>
<evidence type="ECO:0000256" key="5">
    <source>
        <dbReference type="ARBA" id="ARBA00023242"/>
    </source>
</evidence>
<name>A0AA36FCD1_OCTVU</name>
<accession>A0AA36FCD1</accession>
<evidence type="ECO:0000256" key="6">
    <source>
        <dbReference type="RuleBase" id="RU364060"/>
    </source>
</evidence>
<evidence type="ECO:0000256" key="4">
    <source>
        <dbReference type="ARBA" id="ARBA00023163"/>
    </source>
</evidence>
<dbReference type="InterPro" id="IPR037212">
    <property type="entry name" value="Med7/Med21-like"/>
</dbReference>
<evidence type="ECO:0000256" key="1">
    <source>
        <dbReference type="ARBA" id="ARBA00004123"/>
    </source>
</evidence>
<reference evidence="7" key="1">
    <citation type="submission" date="2023-08" db="EMBL/GenBank/DDBJ databases">
        <authorList>
            <person name="Alioto T."/>
            <person name="Alioto T."/>
            <person name="Gomez Garrido J."/>
        </authorList>
    </citation>
    <scope>NUCLEOTIDE SEQUENCE</scope>
</reference>
<dbReference type="InterPro" id="IPR044888">
    <property type="entry name" value="Mediatior_Med7_sf"/>
</dbReference>
<evidence type="ECO:0000313" key="8">
    <source>
        <dbReference type="Proteomes" id="UP001162480"/>
    </source>
</evidence>
<dbReference type="AlphaFoldDB" id="A0AA36FCD1"/>
<protein>
    <recommendedName>
        <fullName evidence="6">Mediator of RNA polymerase II transcription subunit 7</fullName>
    </recommendedName>
</protein>
<sequence length="275" mass="32024">MLSRLMLCTEVFYDFQDRGDILMRLTLLTFSLSLTDDLLKGNTNSSQRTLYCIDLEMSEQQGVSSFPLPPMQYISLYTDDHIKRGRVPQPPPPIQDSYMMFGVPFNADDAIIRPLETQGFRRLYPQNYDHKRELKKLNHSILINFLDLLDILIRAPDSPKRTEKLDDMNLLFIHMHHLINEFRPHQARETLRMMMEYQKRQRLEIADKFQKHLDGVKELILKSLQALPDADAMECKAMTSSEILQAKDKSESKPMDIEPCDGLDKIMCDIVDNLS</sequence>
<keyword evidence="5 6" id="KW-0539">Nucleus</keyword>
<organism evidence="7 8">
    <name type="scientific">Octopus vulgaris</name>
    <name type="common">Common octopus</name>
    <dbReference type="NCBI Taxonomy" id="6645"/>
    <lineage>
        <taxon>Eukaryota</taxon>
        <taxon>Metazoa</taxon>
        <taxon>Spiralia</taxon>
        <taxon>Lophotrochozoa</taxon>
        <taxon>Mollusca</taxon>
        <taxon>Cephalopoda</taxon>
        <taxon>Coleoidea</taxon>
        <taxon>Octopodiformes</taxon>
        <taxon>Octopoda</taxon>
        <taxon>Incirrata</taxon>
        <taxon>Octopodidae</taxon>
        <taxon>Octopus</taxon>
    </lineage>
</organism>
<dbReference type="GO" id="GO:0003712">
    <property type="term" value="F:transcription coregulator activity"/>
    <property type="evidence" value="ECO:0007669"/>
    <property type="project" value="InterPro"/>
</dbReference>
<dbReference type="GO" id="GO:0006357">
    <property type="term" value="P:regulation of transcription by RNA polymerase II"/>
    <property type="evidence" value="ECO:0007669"/>
    <property type="project" value="InterPro"/>
</dbReference>
<dbReference type="PANTHER" id="PTHR21428">
    <property type="entry name" value="MEDIATOR OF RNA POLYMERASE II TRANSCRIPTION SUBUNIT 7"/>
    <property type="match status" value="1"/>
</dbReference>
<gene>
    <name evidence="7" type="ORF">OCTVUL_1B020776</name>
</gene>
<comment type="function">
    <text evidence="6">Component of the Mediator complex, a coactivator involved in the regulated transcription of nearly all RNA polymerase II-dependent genes. Mediator functions as a bridge to convey information from gene-specific regulatory proteins to the basal RNA polymerase II transcription machinery.</text>
</comment>
<keyword evidence="3 6" id="KW-0805">Transcription regulation</keyword>
<comment type="subunit">
    <text evidence="6">Component of the Mediator complex.</text>
</comment>
<evidence type="ECO:0000313" key="7">
    <source>
        <dbReference type="EMBL" id="CAI9732049.1"/>
    </source>
</evidence>
<keyword evidence="8" id="KW-1185">Reference proteome</keyword>